<evidence type="ECO:0000256" key="1">
    <source>
        <dbReference type="SAM" id="SignalP"/>
    </source>
</evidence>
<accession>A0A0P0WCQ4</accession>
<dbReference type="KEGG" id="dosa:Os04g0531600"/>
<keyword evidence="1" id="KW-0732">Signal</keyword>
<sequence length="137" mass="14876">MLLMSTPMWLLFMSWNSGLSMVSSSTAKMLLSALPLSVTLRMPRYWPALKVESRVLGATTNAMPLSLSTVKLDTMAKTNAAEKDWTAPPAAPPRRRIGVGWNACPAIWFVPLLSTRRPLGATAAMPSSVRLAPPKPL</sequence>
<organism evidence="2 3">
    <name type="scientific">Oryza sativa subsp. japonica</name>
    <name type="common">Rice</name>
    <dbReference type="NCBI Taxonomy" id="39947"/>
    <lineage>
        <taxon>Eukaryota</taxon>
        <taxon>Viridiplantae</taxon>
        <taxon>Streptophyta</taxon>
        <taxon>Embryophyta</taxon>
        <taxon>Tracheophyta</taxon>
        <taxon>Spermatophyta</taxon>
        <taxon>Magnoliopsida</taxon>
        <taxon>Liliopsida</taxon>
        <taxon>Poales</taxon>
        <taxon>Poaceae</taxon>
        <taxon>BOP clade</taxon>
        <taxon>Oryzoideae</taxon>
        <taxon>Oryzeae</taxon>
        <taxon>Oryzinae</taxon>
        <taxon>Oryza</taxon>
        <taxon>Oryza sativa</taxon>
    </lineage>
</organism>
<evidence type="ECO:0000313" key="3">
    <source>
        <dbReference type="Proteomes" id="UP000000763"/>
    </source>
</evidence>
<protein>
    <submittedName>
        <fullName evidence="2">Os04g0531600 protein</fullName>
    </submittedName>
</protein>
<feature type="chain" id="PRO_5024333222" evidence="1">
    <location>
        <begin position="21"/>
        <end position="137"/>
    </location>
</feature>
<dbReference type="Gramene" id="Os04t0531600-01">
    <property type="protein sequence ID" value="Os04t0531600-01"/>
    <property type="gene ID" value="Os04g0531600"/>
</dbReference>
<proteinExistence type="predicted"/>
<gene>
    <name evidence="2" type="ordered locus">Os04g0531600</name>
</gene>
<dbReference type="EMBL" id="AP008210">
    <property type="protein sequence ID" value="BAF15312.1"/>
    <property type="molecule type" value="Genomic_DNA"/>
</dbReference>
<reference evidence="3" key="2">
    <citation type="journal article" date="2008" name="Nucleic Acids Res.">
        <title>The rice annotation project database (RAP-DB): 2008 update.</title>
        <authorList>
            <consortium name="The rice annotation project (RAP)"/>
        </authorList>
    </citation>
    <scope>GENOME REANNOTATION</scope>
    <source>
        <strain evidence="3">cv. Nipponbare</strain>
    </source>
</reference>
<dbReference type="Proteomes" id="UP000000763">
    <property type="component" value="Chromosome 4"/>
</dbReference>
<feature type="signal peptide" evidence="1">
    <location>
        <begin position="1"/>
        <end position="20"/>
    </location>
</feature>
<name>A0A0P0WCQ4_ORYSJ</name>
<reference evidence="2 3" key="1">
    <citation type="journal article" date="2005" name="Nature">
        <title>The map-based sequence of the rice genome.</title>
        <authorList>
            <consortium name="International rice genome sequencing project (IRGSP)"/>
            <person name="Matsumoto T."/>
            <person name="Wu J."/>
            <person name="Kanamori H."/>
            <person name="Katayose Y."/>
            <person name="Fujisawa M."/>
            <person name="Namiki N."/>
            <person name="Mizuno H."/>
            <person name="Yamamoto K."/>
            <person name="Antonio B.A."/>
            <person name="Baba T."/>
            <person name="Sakata K."/>
            <person name="Nagamura Y."/>
            <person name="Aoki H."/>
            <person name="Arikawa K."/>
            <person name="Arita K."/>
            <person name="Bito T."/>
            <person name="Chiden Y."/>
            <person name="Fujitsuka N."/>
            <person name="Fukunaka R."/>
            <person name="Hamada M."/>
            <person name="Harada C."/>
            <person name="Hayashi A."/>
            <person name="Hijishita S."/>
            <person name="Honda M."/>
            <person name="Hosokawa S."/>
            <person name="Ichikawa Y."/>
            <person name="Idonuma A."/>
            <person name="Iijima M."/>
            <person name="Ikeda M."/>
            <person name="Ikeno M."/>
            <person name="Ito K."/>
            <person name="Ito S."/>
            <person name="Ito T."/>
            <person name="Ito Y."/>
            <person name="Ito Y."/>
            <person name="Iwabuchi A."/>
            <person name="Kamiya K."/>
            <person name="Karasawa W."/>
            <person name="Kurita K."/>
            <person name="Katagiri S."/>
            <person name="Kikuta A."/>
            <person name="Kobayashi H."/>
            <person name="Kobayashi N."/>
            <person name="Machita K."/>
            <person name="Maehara T."/>
            <person name="Masukawa M."/>
            <person name="Mizubayashi T."/>
            <person name="Mukai Y."/>
            <person name="Nagasaki H."/>
            <person name="Nagata Y."/>
            <person name="Naito S."/>
            <person name="Nakashima M."/>
            <person name="Nakama Y."/>
            <person name="Nakamichi Y."/>
            <person name="Nakamura M."/>
            <person name="Meguro A."/>
            <person name="Negishi M."/>
            <person name="Ohta I."/>
            <person name="Ohta T."/>
            <person name="Okamoto M."/>
            <person name="Ono N."/>
            <person name="Saji S."/>
            <person name="Sakaguchi M."/>
            <person name="Sakai K."/>
            <person name="Shibata M."/>
            <person name="Shimokawa T."/>
            <person name="Song J."/>
            <person name="Takazaki Y."/>
            <person name="Terasawa K."/>
            <person name="Tsugane M."/>
            <person name="Tsuji K."/>
            <person name="Ueda S."/>
            <person name="Waki K."/>
            <person name="Yamagata H."/>
            <person name="Yamamoto M."/>
            <person name="Yamamoto S."/>
            <person name="Yamane H."/>
            <person name="Yoshiki S."/>
            <person name="Yoshihara R."/>
            <person name="Yukawa K."/>
            <person name="Zhong H."/>
            <person name="Yano M."/>
            <person name="Yuan Q."/>
            <person name="Ouyang S."/>
            <person name="Liu J."/>
            <person name="Jones K.M."/>
            <person name="Gansberger K."/>
            <person name="Moffat K."/>
            <person name="Hill J."/>
            <person name="Bera J."/>
            <person name="Fadrosh D."/>
            <person name="Jin S."/>
            <person name="Johri S."/>
            <person name="Kim M."/>
            <person name="Overton L."/>
            <person name="Reardon M."/>
            <person name="Tsitrin T."/>
            <person name="Vuong H."/>
            <person name="Weaver B."/>
            <person name="Ciecko A."/>
            <person name="Tallon L."/>
            <person name="Jackson J."/>
            <person name="Pai G."/>
            <person name="Aken S.V."/>
            <person name="Utterback T."/>
            <person name="Reidmuller S."/>
            <person name="Feldblyum T."/>
            <person name="Hsiao J."/>
            <person name="Zismann V."/>
            <person name="Iobst S."/>
            <person name="de Vazeille A.R."/>
            <person name="Buell C.R."/>
            <person name="Ying K."/>
            <person name="Li Y."/>
            <person name="Lu T."/>
            <person name="Huang Y."/>
            <person name="Zhao Q."/>
            <person name="Feng Q."/>
            <person name="Zhang L."/>
            <person name="Zhu J."/>
            <person name="Weng Q."/>
            <person name="Mu J."/>
            <person name="Lu Y."/>
            <person name="Fan D."/>
            <person name="Liu Y."/>
            <person name="Guan J."/>
            <person name="Zhang Y."/>
            <person name="Yu S."/>
            <person name="Liu X."/>
            <person name="Zhang Y."/>
            <person name="Hong G."/>
            <person name="Han B."/>
            <person name="Choisne N."/>
            <person name="Demange N."/>
            <person name="Orjeda G."/>
            <person name="Samain S."/>
            <person name="Cattolico L."/>
            <person name="Pelletier E."/>
            <person name="Couloux A."/>
            <person name="Segurens B."/>
            <person name="Wincker P."/>
            <person name="D'Hont A."/>
            <person name="Scarpelli C."/>
            <person name="Weissenbach J."/>
            <person name="Salanoubat M."/>
            <person name="Quetier F."/>
            <person name="Yu Y."/>
            <person name="Kim H.R."/>
            <person name="Rambo T."/>
            <person name="Currie J."/>
            <person name="Collura K."/>
            <person name="Luo M."/>
            <person name="Yang T."/>
            <person name="Ammiraju J.S.S."/>
            <person name="Engler F."/>
            <person name="Soderlund C."/>
            <person name="Wing R.A."/>
            <person name="Palmer L.E."/>
            <person name="de la Bastide M."/>
            <person name="Spiegel L."/>
            <person name="Nascimento L."/>
            <person name="Zutavern T."/>
            <person name="O'Shaughnessy A."/>
            <person name="Dike S."/>
            <person name="Dedhia N."/>
            <person name="Preston R."/>
            <person name="Balija V."/>
            <person name="McCombie W.R."/>
            <person name="Chow T."/>
            <person name="Chen H."/>
            <person name="Chung M."/>
            <person name="Chen C."/>
            <person name="Shaw J."/>
            <person name="Wu H."/>
            <person name="Hsiao K."/>
            <person name="Chao Y."/>
            <person name="Chu M."/>
            <person name="Cheng C."/>
            <person name="Hour A."/>
            <person name="Lee P."/>
            <person name="Lin S."/>
            <person name="Lin Y."/>
            <person name="Liou J."/>
            <person name="Liu S."/>
            <person name="Hsing Y."/>
            <person name="Raghuvanshi S."/>
            <person name="Mohanty A."/>
            <person name="Bharti A.K."/>
            <person name="Gaur A."/>
            <person name="Gupta V."/>
            <person name="Kumar D."/>
            <person name="Ravi V."/>
            <person name="Vij S."/>
            <person name="Kapur A."/>
            <person name="Khurana P."/>
            <person name="Khurana P."/>
            <person name="Khurana J.P."/>
            <person name="Tyagi A.K."/>
            <person name="Gaikwad K."/>
            <person name="Singh A."/>
            <person name="Dalal V."/>
            <person name="Srivastava S."/>
            <person name="Dixit A."/>
            <person name="Pal A.K."/>
            <person name="Ghazi I.A."/>
            <person name="Yadav M."/>
            <person name="Pandit A."/>
            <person name="Bhargava A."/>
            <person name="Sureshbabu K."/>
            <person name="Batra K."/>
            <person name="Sharma T.R."/>
            <person name="Mohapatra T."/>
            <person name="Singh N.K."/>
            <person name="Messing J."/>
            <person name="Nelson A.B."/>
            <person name="Fuks G."/>
            <person name="Kavchok S."/>
            <person name="Keizer G."/>
            <person name="Linton E."/>
            <person name="Llaca V."/>
            <person name="Song R."/>
            <person name="Tanyolac B."/>
            <person name="Young S."/>
            <person name="Ho-Il K."/>
            <person name="Hahn J.H."/>
            <person name="Sangsakoo G."/>
            <person name="Vanavichit A."/>
            <person name="de Mattos Luiz.A.T."/>
            <person name="Zimmer P.D."/>
            <person name="Malone G."/>
            <person name="Dellagostin O."/>
            <person name="de Oliveira A.C."/>
            <person name="Bevan M."/>
            <person name="Bancroft I."/>
            <person name="Minx P."/>
            <person name="Cordum H."/>
            <person name="Wilson R."/>
            <person name="Cheng Z."/>
            <person name="Jin W."/>
            <person name="Jiang J."/>
            <person name="Leong S.A."/>
            <person name="Iwama H."/>
            <person name="Gojobori T."/>
            <person name="Itoh T."/>
            <person name="Niimura Y."/>
            <person name="Fujii Y."/>
            <person name="Habara T."/>
            <person name="Sakai H."/>
            <person name="Sato Y."/>
            <person name="Wilson G."/>
            <person name="Kumar K."/>
            <person name="McCouch S."/>
            <person name="Juretic N."/>
            <person name="Hoen D."/>
            <person name="Wright S."/>
            <person name="Bruskiewich R."/>
            <person name="Bureau T."/>
            <person name="Miyao A."/>
            <person name="Hirochika H."/>
            <person name="Nishikawa T."/>
            <person name="Kadowaki K."/>
            <person name="Sugiura M."/>
            <person name="Burr B."/>
            <person name="Sasaki T."/>
        </authorList>
    </citation>
    <scope>NUCLEOTIDE SEQUENCE [LARGE SCALE GENOMIC DNA]</scope>
    <source>
        <strain evidence="3">cv. Nipponbare</strain>
    </source>
</reference>
<evidence type="ECO:0000313" key="2">
    <source>
        <dbReference type="EMBL" id="BAF15312.1"/>
    </source>
</evidence>
<dbReference type="AlphaFoldDB" id="A0A0P0WCQ4"/>